<reference evidence="5" key="1">
    <citation type="journal article" date="2019" name="Int. J. Syst. Evol. Microbiol.">
        <title>The Global Catalogue of Microorganisms (GCM) 10K type strain sequencing project: providing services to taxonomists for standard genome sequencing and annotation.</title>
        <authorList>
            <consortium name="The Broad Institute Genomics Platform"/>
            <consortium name="The Broad Institute Genome Sequencing Center for Infectious Disease"/>
            <person name="Wu L."/>
            <person name="Ma J."/>
        </authorList>
    </citation>
    <scope>NUCLEOTIDE SEQUENCE [LARGE SCALE GENOMIC DNA]</scope>
    <source>
        <strain evidence="5">KCTC 33676</strain>
    </source>
</reference>
<gene>
    <name evidence="4" type="ORF">ACFSUC_19185</name>
</gene>
<dbReference type="EMBL" id="JBHUMM010000045">
    <property type="protein sequence ID" value="MFD2673679.1"/>
    <property type="molecule type" value="Genomic_DNA"/>
</dbReference>
<comment type="caution">
    <text evidence="4">The sequence shown here is derived from an EMBL/GenBank/DDBJ whole genome shotgun (WGS) entry which is preliminary data.</text>
</comment>
<feature type="domain" description="HTH tetR-type" evidence="3">
    <location>
        <begin position="2"/>
        <end position="62"/>
    </location>
</feature>
<dbReference type="SUPFAM" id="SSF46689">
    <property type="entry name" value="Homeodomain-like"/>
    <property type="match status" value="1"/>
</dbReference>
<evidence type="ECO:0000313" key="4">
    <source>
        <dbReference type="EMBL" id="MFD2673679.1"/>
    </source>
</evidence>
<feature type="DNA-binding region" description="H-T-H motif" evidence="2">
    <location>
        <begin position="25"/>
        <end position="44"/>
    </location>
</feature>
<protein>
    <submittedName>
        <fullName evidence="4">TetR/AcrR family transcriptional regulator</fullName>
    </submittedName>
</protein>
<evidence type="ECO:0000256" key="1">
    <source>
        <dbReference type="ARBA" id="ARBA00023125"/>
    </source>
</evidence>
<dbReference type="Proteomes" id="UP001597497">
    <property type="component" value="Unassembled WGS sequence"/>
</dbReference>
<dbReference type="PANTHER" id="PTHR43479:SF22">
    <property type="entry name" value="TRANSCRIPTIONAL REGULATOR, TETR FAMILY"/>
    <property type="match status" value="1"/>
</dbReference>
<organism evidence="4 5">
    <name type="scientific">Marinicrinis sediminis</name>
    <dbReference type="NCBI Taxonomy" id="1652465"/>
    <lineage>
        <taxon>Bacteria</taxon>
        <taxon>Bacillati</taxon>
        <taxon>Bacillota</taxon>
        <taxon>Bacilli</taxon>
        <taxon>Bacillales</taxon>
        <taxon>Paenibacillaceae</taxon>
    </lineage>
</organism>
<dbReference type="Pfam" id="PF00440">
    <property type="entry name" value="TetR_N"/>
    <property type="match status" value="1"/>
</dbReference>
<evidence type="ECO:0000259" key="3">
    <source>
        <dbReference type="PROSITE" id="PS50977"/>
    </source>
</evidence>
<accession>A0ABW5RGV4</accession>
<dbReference type="RefSeq" id="WP_379931262.1">
    <property type="nucleotide sequence ID" value="NZ_JBHUMM010000045.1"/>
</dbReference>
<dbReference type="InterPro" id="IPR009057">
    <property type="entry name" value="Homeodomain-like_sf"/>
</dbReference>
<evidence type="ECO:0000313" key="5">
    <source>
        <dbReference type="Proteomes" id="UP001597497"/>
    </source>
</evidence>
<dbReference type="Gene3D" id="1.10.357.10">
    <property type="entry name" value="Tetracycline Repressor, domain 2"/>
    <property type="match status" value="1"/>
</dbReference>
<keyword evidence="1 2" id="KW-0238">DNA-binding</keyword>
<dbReference type="InterPro" id="IPR050624">
    <property type="entry name" value="HTH-type_Tx_Regulator"/>
</dbReference>
<dbReference type="InterPro" id="IPR001647">
    <property type="entry name" value="HTH_TetR"/>
</dbReference>
<dbReference type="PROSITE" id="PS50977">
    <property type="entry name" value="HTH_TETR_2"/>
    <property type="match status" value="1"/>
</dbReference>
<dbReference type="PANTHER" id="PTHR43479">
    <property type="entry name" value="ACREF/ENVCD OPERON REPRESSOR-RELATED"/>
    <property type="match status" value="1"/>
</dbReference>
<evidence type="ECO:0000256" key="2">
    <source>
        <dbReference type="PROSITE-ProRule" id="PRU00335"/>
    </source>
</evidence>
<sequence>MLEKKTQIIEEAIALFAEKGYYQTTIQEIAEHCGMSKGSVYSYFESKEDLLLSIFQYYYELFTGRLTRIAEDTSLDSRERIIRQIEAMFEVFESHRDFILMQMKEKPFKNLSEIYEFVSKMRAETFHWYTNAVIDLFGDSILSYAYDCSTILHGMVNEYMGHIILDKTEIDSRRIAVYLVECMEDIAAGLVKRRPQPILNEELVQPMMEHADLAKPTIEQVKQSIDHLKMHLAEAEFDNQMVEEWNSILLVVEEELNQPVPRKVILKGMLGMLKTSTIPHAQEFIAPLERLIEHHLHD</sequence>
<dbReference type="PRINTS" id="PR00455">
    <property type="entry name" value="HTHTETR"/>
</dbReference>
<keyword evidence="5" id="KW-1185">Reference proteome</keyword>
<proteinExistence type="predicted"/>
<name>A0ABW5RGV4_9BACL</name>